<proteinExistence type="predicted"/>
<dbReference type="InterPro" id="IPR020988">
    <property type="entry name" value="Pept_U32_collagenase"/>
</dbReference>
<dbReference type="STRING" id="1122155.SAMN02745158_01716"/>
<organism evidence="2 3">
    <name type="scientific">Lactonifactor longoviformis DSM 17459</name>
    <dbReference type="NCBI Taxonomy" id="1122155"/>
    <lineage>
        <taxon>Bacteria</taxon>
        <taxon>Bacillati</taxon>
        <taxon>Bacillota</taxon>
        <taxon>Clostridia</taxon>
        <taxon>Eubacteriales</taxon>
        <taxon>Clostridiaceae</taxon>
        <taxon>Lactonifactor</taxon>
    </lineage>
</organism>
<dbReference type="PANTHER" id="PTHR30217">
    <property type="entry name" value="PEPTIDASE U32 FAMILY"/>
    <property type="match status" value="1"/>
</dbReference>
<dbReference type="PANTHER" id="PTHR30217:SF10">
    <property type="entry name" value="23S RRNA 5-HYDROXYCYTIDINE C2501 SYNTHASE"/>
    <property type="match status" value="1"/>
</dbReference>
<evidence type="ECO:0000313" key="2">
    <source>
        <dbReference type="EMBL" id="SHE84531.1"/>
    </source>
</evidence>
<sequence length="733" mass="82278">MKAELLSPAGSWEGMEAAFLAGADAVYIGGKNFGARAYANNLEDERMAEAIDYAHIHEKKLYLTVNTLLKDAELENRLFQYLAPLYERGLDAVIVQDLGVLSFIRENFPLLPIHASTQMAVTGAGGAAYLRKLGVTRVVTARELSLNEIRTIHDTADVEIESFIHGALCYSYSGMCLFSSILGGRSGNRGRCAQPCRLPYDVYENGKRLNSKEDKYLLSPKDMCTIELLPEILRGGVYSLKIEGRMKKPEYAAGVTRIYRKYLDMALTSPETFSVSEDDYRELAALYQRDGFSRGYYQVHNGKEMMAVKNQKLAEKKGCLREENTRALYEKLAREFVGKSSPVGIEGSLHLKEGEPSLFTVKCREASVSVSGEPAQRAVKQPLSEERIKAQLRKTGATPFSFKNPGIMMEGELFLPMQSLNELRRRGLEELEKELLKTYRRKPPVPAGRAEEKPGVGSCKLSLYVSVETREQLSEALKRKEVSGIYVDCSMTAGNSLFAGAEKLLREVQNAGKECYLSLPYIVRGDTLEKEKNTLKELADAGLDGYLVRNLESWALLKKLGLERKAVLDYVVYSFNNRAESFWEHEGVKRQTVPLELNERELHRRYNSGSEMIIYGRYPMMISAQCLLKTAGKCSGRDGRAELADRYGQRFPVKCFCSFCYNVIYNSIPTGLLKESQSVKNLGPGSLRMAFTTENAKETGEMIALFAGVYLYHQKNPQNVPEFTKGHFKRGVE</sequence>
<dbReference type="AlphaFoldDB" id="A0A1M4WTA9"/>
<gene>
    <name evidence="2" type="ORF">SAMN02745158_01716</name>
</gene>
<dbReference type="OrthoDB" id="9807498at2"/>
<reference evidence="2 3" key="1">
    <citation type="submission" date="2016-11" db="EMBL/GenBank/DDBJ databases">
        <authorList>
            <person name="Jaros S."/>
            <person name="Januszkiewicz K."/>
            <person name="Wedrychowicz H."/>
        </authorList>
    </citation>
    <scope>NUCLEOTIDE SEQUENCE [LARGE SCALE GENOMIC DNA]</scope>
    <source>
        <strain evidence="2 3">DSM 17459</strain>
    </source>
</reference>
<dbReference type="RefSeq" id="WP_072850904.1">
    <property type="nucleotide sequence ID" value="NZ_FQVI01000007.1"/>
</dbReference>
<evidence type="ECO:0000259" key="1">
    <source>
        <dbReference type="Pfam" id="PF12392"/>
    </source>
</evidence>
<dbReference type="InterPro" id="IPR051454">
    <property type="entry name" value="RNA/ubiquinone_mod_enzymes"/>
</dbReference>
<feature type="domain" description="Peptidase U32 collagenase" evidence="1">
    <location>
        <begin position="328"/>
        <end position="435"/>
    </location>
</feature>
<evidence type="ECO:0000313" key="3">
    <source>
        <dbReference type="Proteomes" id="UP000184245"/>
    </source>
</evidence>
<dbReference type="Proteomes" id="UP000184245">
    <property type="component" value="Unassembled WGS sequence"/>
</dbReference>
<protein>
    <submittedName>
        <fullName evidence="2">Putative protease</fullName>
    </submittedName>
</protein>
<keyword evidence="3" id="KW-1185">Reference proteome</keyword>
<dbReference type="Pfam" id="PF01136">
    <property type="entry name" value="Peptidase_U32"/>
    <property type="match status" value="2"/>
</dbReference>
<dbReference type="InterPro" id="IPR001539">
    <property type="entry name" value="Peptidase_U32"/>
</dbReference>
<name>A0A1M4WTA9_9CLOT</name>
<dbReference type="EMBL" id="FQVI01000007">
    <property type="protein sequence ID" value="SHE84531.1"/>
    <property type="molecule type" value="Genomic_DNA"/>
</dbReference>
<keyword evidence="2" id="KW-0378">Hydrolase</keyword>
<dbReference type="GO" id="GO:0008233">
    <property type="term" value="F:peptidase activity"/>
    <property type="evidence" value="ECO:0007669"/>
    <property type="project" value="UniProtKB-KW"/>
</dbReference>
<dbReference type="GO" id="GO:0006508">
    <property type="term" value="P:proteolysis"/>
    <property type="evidence" value="ECO:0007669"/>
    <property type="project" value="UniProtKB-KW"/>
</dbReference>
<accession>A0A1M4WTA9</accession>
<keyword evidence="2" id="KW-0645">Protease</keyword>
<dbReference type="Pfam" id="PF12392">
    <property type="entry name" value="DUF3656"/>
    <property type="match status" value="1"/>
</dbReference>